<organism evidence="2">
    <name type="scientific">Schizaphis graminum</name>
    <name type="common">Green bug aphid</name>
    <dbReference type="NCBI Taxonomy" id="13262"/>
    <lineage>
        <taxon>Eukaryota</taxon>
        <taxon>Metazoa</taxon>
        <taxon>Ecdysozoa</taxon>
        <taxon>Arthropoda</taxon>
        <taxon>Hexapoda</taxon>
        <taxon>Insecta</taxon>
        <taxon>Pterygota</taxon>
        <taxon>Neoptera</taxon>
        <taxon>Paraneoptera</taxon>
        <taxon>Hemiptera</taxon>
        <taxon>Sternorrhyncha</taxon>
        <taxon>Aphidomorpha</taxon>
        <taxon>Aphidoidea</taxon>
        <taxon>Aphididae</taxon>
        <taxon>Aphidini</taxon>
        <taxon>Schizaphis</taxon>
    </lineage>
</organism>
<sequence length="318" mass="37492">MDFSKASELFIKQMMGTSSLTVYEAFGAACVLDEWVNRIDMMDVIDGMRTLRQRDCVRPTTVVSVADEESSSELIGTTPHQTKVAKFLAFVQDTLRLTACELQSSGTFDELRRINESMLNAVREEQQLVADLAYNRDALNVLRVTIKERRKYYNTEKWRIQSEIYDLDNQYNKTLQQIDLETKCGQALENQRLNEKYELLKEEDNRPRQLIQHDRTSIARNIVFPELIAYTDNILKKWEQMYDIQVGAIDVDILTLETEEERMNDSINDLNEVCDLTQKTIDEFEERKRKYEERMRHEAYINKMATRIQAFWRVNLDH</sequence>
<protein>
    <recommendedName>
        <fullName evidence="3">Dynein regulatory complex protein 9</fullName>
    </recommendedName>
</protein>
<evidence type="ECO:0000313" key="2">
    <source>
        <dbReference type="EMBL" id="MBY18920.1"/>
    </source>
</evidence>
<evidence type="ECO:0000256" key="1">
    <source>
        <dbReference type="SAM" id="Coils"/>
    </source>
</evidence>
<accession>A0A2S2NNZ9</accession>
<feature type="coiled-coil region" evidence="1">
    <location>
        <begin position="267"/>
        <end position="294"/>
    </location>
</feature>
<dbReference type="AlphaFoldDB" id="A0A2S2NNZ9"/>
<proteinExistence type="predicted"/>
<name>A0A2S2NNZ9_SCHGA</name>
<reference evidence="2" key="1">
    <citation type="submission" date="2018-04" db="EMBL/GenBank/DDBJ databases">
        <title>Transcriptome of Schizaphis graminum biotype I.</title>
        <authorList>
            <person name="Scully E.D."/>
            <person name="Geib S.M."/>
            <person name="Palmer N.A."/>
            <person name="Koch K."/>
            <person name="Bradshaw J."/>
            <person name="Heng-Moss T."/>
            <person name="Sarath G."/>
        </authorList>
    </citation>
    <scope>NUCLEOTIDE SEQUENCE</scope>
</reference>
<gene>
    <name evidence="2" type="ORF">g.101644</name>
</gene>
<keyword evidence="1" id="KW-0175">Coiled coil</keyword>
<dbReference type="EMBL" id="GGMR01006301">
    <property type="protein sequence ID" value="MBY18920.1"/>
    <property type="molecule type" value="Transcribed_RNA"/>
</dbReference>
<evidence type="ECO:0008006" key="3">
    <source>
        <dbReference type="Google" id="ProtNLM"/>
    </source>
</evidence>